<comment type="caution">
    <text evidence="2">The sequence shown here is derived from an EMBL/GenBank/DDBJ whole genome shotgun (WGS) entry which is preliminary data.</text>
</comment>
<protein>
    <submittedName>
        <fullName evidence="2">Uncharacterized protein</fullName>
    </submittedName>
</protein>
<reference evidence="2 3" key="1">
    <citation type="submission" date="2020-08" db="EMBL/GenBank/DDBJ databases">
        <title>Genomic Encyclopedia of Type Strains, Phase IV (KMG-IV): sequencing the most valuable type-strain genomes for metagenomic binning, comparative biology and taxonomic classification.</title>
        <authorList>
            <person name="Goeker M."/>
        </authorList>
    </citation>
    <scope>NUCLEOTIDE SEQUENCE [LARGE SCALE GENOMIC DNA]</scope>
    <source>
        <strain evidence="2 3">DSM 103737</strain>
    </source>
</reference>
<evidence type="ECO:0000313" key="2">
    <source>
        <dbReference type="EMBL" id="MBB4017582.1"/>
    </source>
</evidence>
<dbReference type="EMBL" id="JACIEN010000003">
    <property type="protein sequence ID" value="MBB4017582.1"/>
    <property type="molecule type" value="Genomic_DNA"/>
</dbReference>
<proteinExistence type="predicted"/>
<accession>A0A840C0S6</accession>
<evidence type="ECO:0000256" key="1">
    <source>
        <dbReference type="SAM" id="MobiDB-lite"/>
    </source>
</evidence>
<keyword evidence="3" id="KW-1185">Reference proteome</keyword>
<feature type="region of interest" description="Disordered" evidence="1">
    <location>
        <begin position="106"/>
        <end position="137"/>
    </location>
</feature>
<gene>
    <name evidence="2" type="ORF">GGR16_002616</name>
</gene>
<organism evidence="2 3">
    <name type="scientific">Chelatococcus caeni</name>
    <dbReference type="NCBI Taxonomy" id="1348468"/>
    <lineage>
        <taxon>Bacteria</taxon>
        <taxon>Pseudomonadati</taxon>
        <taxon>Pseudomonadota</taxon>
        <taxon>Alphaproteobacteria</taxon>
        <taxon>Hyphomicrobiales</taxon>
        <taxon>Chelatococcaceae</taxon>
        <taxon>Chelatococcus</taxon>
    </lineage>
</organism>
<dbReference type="RefSeq" id="WP_019403027.1">
    <property type="nucleotide sequence ID" value="NZ_JACIEN010000003.1"/>
</dbReference>
<dbReference type="Proteomes" id="UP000577362">
    <property type="component" value="Unassembled WGS sequence"/>
</dbReference>
<sequence length="137" mass="14910">MQLYDIKIRFSENDGIVFTEVLKKDVPASEVMFLQALHGPGRVHVLKASGEKQVHGGAERARLRDLYARGRETGRKVALMQQVFGPAHVPLPEFVPGYEPAPAVEAEGPAAAEVKPKRTRAKQASEPAEPAAEDMLG</sequence>
<evidence type="ECO:0000313" key="3">
    <source>
        <dbReference type="Proteomes" id="UP000577362"/>
    </source>
</evidence>
<name>A0A840C0S6_9HYPH</name>
<dbReference type="AlphaFoldDB" id="A0A840C0S6"/>